<dbReference type="AlphaFoldDB" id="A0A1X3IYL3"/>
<comment type="caution">
    <text evidence="1">The sequence shown here is derived from an EMBL/GenBank/DDBJ whole genome shotgun (WGS) entry which is preliminary data.</text>
</comment>
<sequence>MSQATKVIIIFPAHLSDNRWLDSTSVPMFFLHKGECSRFPKKSWPFPVGS</sequence>
<accession>A0A1X3IYL3</accession>
<dbReference type="Proteomes" id="UP000193942">
    <property type="component" value="Unassembled WGS sequence"/>
</dbReference>
<reference evidence="1 2" key="1">
    <citation type="submission" date="2010-04" db="EMBL/GenBank/DDBJ databases">
        <title>The Genome Sequence of Escherichia coli TA447.</title>
        <authorList>
            <consortium name="The Broad Institute Genome Sequencing Platform"/>
            <consortium name="The Broad Institute Genome Sequencing Center for Infectious Disease"/>
            <person name="Feldgarden M."/>
            <person name="Gordon D.M."/>
            <person name="Johnson J.R."/>
            <person name="Johnston B.D."/>
            <person name="Young S."/>
            <person name="Zeng Q."/>
            <person name="Koehrsen M."/>
            <person name="Alvarado L."/>
            <person name="Berlin A.M."/>
            <person name="Borenstein D."/>
            <person name="Chapman S.B."/>
            <person name="Chen Z."/>
            <person name="Engels R."/>
            <person name="Freedman E."/>
            <person name="Gellesch M."/>
            <person name="Goldberg J."/>
            <person name="Griggs A."/>
            <person name="Gujja S."/>
            <person name="Heilman E.R."/>
            <person name="Heiman D.I."/>
            <person name="Hepburn T.A."/>
            <person name="Howarth C."/>
            <person name="Jen D."/>
            <person name="Larson L."/>
            <person name="Mehta T."/>
            <person name="Park D."/>
            <person name="Pearson M."/>
            <person name="Richards J."/>
            <person name="Roberts A."/>
            <person name="Saif S."/>
            <person name="Shea T.D."/>
            <person name="Shenoy N."/>
            <person name="Sisk P."/>
            <person name="Stolte C."/>
            <person name="Sykes S.N."/>
            <person name="Walk T."/>
            <person name="White J."/>
            <person name="Yandava C."/>
            <person name="Haas B."/>
            <person name="Henn M.R."/>
            <person name="Nusbaum C."/>
            <person name="Birren B."/>
        </authorList>
    </citation>
    <scope>NUCLEOTIDE SEQUENCE [LARGE SCALE GENOMIC DNA]</scope>
    <source>
        <strain evidence="1 2">TA447</strain>
    </source>
</reference>
<gene>
    <name evidence="1" type="ORF">ECXG_04817</name>
</gene>
<proteinExistence type="predicted"/>
<protein>
    <submittedName>
        <fullName evidence="1">Uncharacterized protein</fullName>
    </submittedName>
</protein>
<organism evidence="1 2">
    <name type="scientific">Escherichia coli TA447</name>
    <dbReference type="NCBI Taxonomy" id="656447"/>
    <lineage>
        <taxon>Bacteria</taxon>
        <taxon>Pseudomonadati</taxon>
        <taxon>Pseudomonadota</taxon>
        <taxon>Gammaproteobacteria</taxon>
        <taxon>Enterobacterales</taxon>
        <taxon>Enterobacteriaceae</taxon>
        <taxon>Escherichia</taxon>
    </lineage>
</organism>
<dbReference type="EMBL" id="ADIZ01000029">
    <property type="protein sequence ID" value="OSK93085.1"/>
    <property type="molecule type" value="Genomic_DNA"/>
</dbReference>
<evidence type="ECO:0000313" key="1">
    <source>
        <dbReference type="EMBL" id="OSK93085.1"/>
    </source>
</evidence>
<evidence type="ECO:0000313" key="2">
    <source>
        <dbReference type="Proteomes" id="UP000193942"/>
    </source>
</evidence>
<name>A0A1X3IYL3_ECOLX</name>